<dbReference type="SUPFAM" id="SSF52047">
    <property type="entry name" value="RNI-like"/>
    <property type="match status" value="1"/>
</dbReference>
<name>A0A5N7B0P3_9EURO</name>
<proteinExistence type="predicted"/>
<dbReference type="EMBL" id="ML736255">
    <property type="protein sequence ID" value="KAE8375672.1"/>
    <property type="molecule type" value="Genomic_DNA"/>
</dbReference>
<evidence type="ECO:0000313" key="2">
    <source>
        <dbReference type="Proteomes" id="UP000326198"/>
    </source>
</evidence>
<gene>
    <name evidence="1" type="ORF">BDV26DRAFT_299524</name>
</gene>
<evidence type="ECO:0000313" key="1">
    <source>
        <dbReference type="EMBL" id="KAE8375672.1"/>
    </source>
</evidence>
<sequence length="354" mass="40317">MENSLEHASRHNAMNRLCRLPEELVEHITTFLGTGDDGIQSLCALRLSCAHLYGKSFHHFGRIVLHTLNVEQSLGARWLRHVLLLLPNCRSFSIHLNYRWNYSLEHSRCGPSDGITMIMSIIAKTGIPVRSFSVYAHSSSSGLAFNDVDPRCLQFEVLEDPAFINSWACVEKLMFHHNFIPGNIGEWVAGVIALAPKLKTLEIGFDYTPDAQIITKRLATGPLVLSELRELTLTEASEMEWDELLALLRFTRRTLRYMKLERLQLKGGSWIPLVTELDQFPFLEDLIIFWLSTSQRRALHFISLDNCLSGTPLEGKFKLDCKQFCGKKKAVYVSYRGPHMPVFLNALLQTARDD</sequence>
<accession>A0A5N7B0P3</accession>
<organism evidence="1 2">
    <name type="scientific">Aspergillus bertholletiae</name>
    <dbReference type="NCBI Taxonomy" id="1226010"/>
    <lineage>
        <taxon>Eukaryota</taxon>
        <taxon>Fungi</taxon>
        <taxon>Dikarya</taxon>
        <taxon>Ascomycota</taxon>
        <taxon>Pezizomycotina</taxon>
        <taxon>Eurotiomycetes</taxon>
        <taxon>Eurotiomycetidae</taxon>
        <taxon>Eurotiales</taxon>
        <taxon>Aspergillaceae</taxon>
        <taxon>Aspergillus</taxon>
        <taxon>Aspergillus subgen. Circumdati</taxon>
    </lineage>
</organism>
<dbReference type="OrthoDB" id="4402051at2759"/>
<protein>
    <recommendedName>
        <fullName evidence="3">F-box domain-containing protein</fullName>
    </recommendedName>
</protein>
<reference evidence="1 2" key="1">
    <citation type="submission" date="2019-04" db="EMBL/GenBank/DDBJ databases">
        <title>Friends and foes A comparative genomics studyof 23 Aspergillus species from section Flavi.</title>
        <authorList>
            <consortium name="DOE Joint Genome Institute"/>
            <person name="Kjaerbolling I."/>
            <person name="Vesth T."/>
            <person name="Frisvad J.C."/>
            <person name="Nybo J.L."/>
            <person name="Theobald S."/>
            <person name="Kildgaard S."/>
            <person name="Isbrandt T."/>
            <person name="Kuo A."/>
            <person name="Sato A."/>
            <person name="Lyhne E.K."/>
            <person name="Kogle M.E."/>
            <person name="Wiebenga A."/>
            <person name="Kun R.S."/>
            <person name="Lubbers R.J."/>
            <person name="Makela M.R."/>
            <person name="Barry K."/>
            <person name="Chovatia M."/>
            <person name="Clum A."/>
            <person name="Daum C."/>
            <person name="Haridas S."/>
            <person name="He G."/>
            <person name="LaButti K."/>
            <person name="Lipzen A."/>
            <person name="Mondo S."/>
            <person name="Riley R."/>
            <person name="Salamov A."/>
            <person name="Simmons B.A."/>
            <person name="Magnuson J.K."/>
            <person name="Henrissat B."/>
            <person name="Mortensen U.H."/>
            <person name="Larsen T.O."/>
            <person name="Devries R.P."/>
            <person name="Grigoriev I.V."/>
            <person name="Machida M."/>
            <person name="Baker S.E."/>
            <person name="Andersen M.R."/>
        </authorList>
    </citation>
    <scope>NUCLEOTIDE SEQUENCE [LARGE SCALE GENOMIC DNA]</scope>
    <source>
        <strain evidence="1 2">IBT 29228</strain>
    </source>
</reference>
<dbReference type="AlphaFoldDB" id="A0A5N7B0P3"/>
<keyword evidence="2" id="KW-1185">Reference proteome</keyword>
<evidence type="ECO:0008006" key="3">
    <source>
        <dbReference type="Google" id="ProtNLM"/>
    </source>
</evidence>
<dbReference type="Proteomes" id="UP000326198">
    <property type="component" value="Unassembled WGS sequence"/>
</dbReference>